<dbReference type="WBParaSite" id="MBELARI_LOCUS19198">
    <property type="protein sequence ID" value="MBELARI_LOCUS19198"/>
    <property type="gene ID" value="MBELARI_LOCUS19198"/>
</dbReference>
<evidence type="ECO:0000313" key="2">
    <source>
        <dbReference type="WBParaSite" id="MBELARI_LOCUS19198"/>
    </source>
</evidence>
<proteinExistence type="predicted"/>
<protein>
    <submittedName>
        <fullName evidence="2">Uncharacterized protein</fullName>
    </submittedName>
</protein>
<dbReference type="Proteomes" id="UP000887575">
    <property type="component" value="Unassembled WGS sequence"/>
</dbReference>
<accession>A0AAF3EYB0</accession>
<organism evidence="1 2">
    <name type="scientific">Mesorhabditis belari</name>
    <dbReference type="NCBI Taxonomy" id="2138241"/>
    <lineage>
        <taxon>Eukaryota</taxon>
        <taxon>Metazoa</taxon>
        <taxon>Ecdysozoa</taxon>
        <taxon>Nematoda</taxon>
        <taxon>Chromadorea</taxon>
        <taxon>Rhabditida</taxon>
        <taxon>Rhabditina</taxon>
        <taxon>Rhabditomorpha</taxon>
        <taxon>Rhabditoidea</taxon>
        <taxon>Rhabditidae</taxon>
        <taxon>Mesorhabditinae</taxon>
        <taxon>Mesorhabditis</taxon>
    </lineage>
</organism>
<evidence type="ECO:0000313" key="1">
    <source>
        <dbReference type="Proteomes" id="UP000887575"/>
    </source>
</evidence>
<dbReference type="InterPro" id="IPR008962">
    <property type="entry name" value="PapD-like_sf"/>
</dbReference>
<dbReference type="AlphaFoldDB" id="A0AAF3EYB0"/>
<name>A0AAF3EYB0_9BILA</name>
<dbReference type="SUPFAM" id="SSF49354">
    <property type="entry name" value="PapD-like"/>
    <property type="match status" value="1"/>
</dbReference>
<reference evidence="2" key="1">
    <citation type="submission" date="2024-02" db="UniProtKB">
        <authorList>
            <consortium name="WormBaseParasite"/>
        </authorList>
    </citation>
    <scope>IDENTIFICATION</scope>
</reference>
<sequence>MLELKLLRTKPASVKEWLCVGAAIGAISLYLTYGANARQLCEFLTLTPAVFVTVQAADFLHDGTIRKLITWHWAGKVLFLLGTPLLEHLTGFFVLEALHLCLLLAYIALKIETLKQRHPIFSSSPLKANNVKDVKVKNSESDKDTRDTTLSLAENCNTLVGSARIFTDPPSVLASEITLKEHYTKHDCIEDALLESYTNELSQFTVHTATPWGDYSLYKRFGKAYDIVMGHILKQTPIEIRANGFHPYPQTLRLHNTLDVVILFAIKADMLDGLDATPFCGIVEPSKSENIELSLPVGPCACNLSVDVVPLSDSAPQPTRFSRDLFFARTPISFPVRVHVE</sequence>
<keyword evidence="1" id="KW-1185">Reference proteome</keyword>